<name>A0A8J2PVE1_9HEXA</name>
<organism evidence="3 4">
    <name type="scientific">Allacma fusca</name>
    <dbReference type="NCBI Taxonomy" id="39272"/>
    <lineage>
        <taxon>Eukaryota</taxon>
        <taxon>Metazoa</taxon>
        <taxon>Ecdysozoa</taxon>
        <taxon>Arthropoda</taxon>
        <taxon>Hexapoda</taxon>
        <taxon>Collembola</taxon>
        <taxon>Symphypleona</taxon>
        <taxon>Sminthuridae</taxon>
        <taxon>Allacma</taxon>
    </lineage>
</organism>
<feature type="region of interest" description="Disordered" evidence="1">
    <location>
        <begin position="1139"/>
        <end position="1424"/>
    </location>
</feature>
<feature type="compositionally biased region" description="Low complexity" evidence="1">
    <location>
        <begin position="1081"/>
        <end position="1095"/>
    </location>
</feature>
<feature type="region of interest" description="Disordered" evidence="1">
    <location>
        <begin position="1064"/>
        <end position="1099"/>
    </location>
</feature>
<evidence type="ECO:0000313" key="4">
    <source>
        <dbReference type="Proteomes" id="UP000708208"/>
    </source>
</evidence>
<feature type="compositionally biased region" description="Low complexity" evidence="1">
    <location>
        <begin position="126"/>
        <end position="142"/>
    </location>
</feature>
<dbReference type="CDD" id="cd18286">
    <property type="entry name" value="BTB2_POZ_BTBD8"/>
    <property type="match status" value="1"/>
</dbReference>
<feature type="compositionally biased region" description="Basic and acidic residues" evidence="1">
    <location>
        <begin position="98"/>
        <end position="108"/>
    </location>
</feature>
<comment type="caution">
    <text evidence="3">The sequence shown here is derived from an EMBL/GenBank/DDBJ whole genome shotgun (WGS) entry which is preliminary data.</text>
</comment>
<gene>
    <name evidence="3" type="ORF">AFUS01_LOCUS44060</name>
</gene>
<dbReference type="PANTHER" id="PTHR22427:SF7">
    <property type="entry name" value="GH15728P"/>
    <property type="match status" value="1"/>
</dbReference>
<dbReference type="OrthoDB" id="409642at2759"/>
<evidence type="ECO:0000259" key="2">
    <source>
        <dbReference type="PROSITE" id="PS50097"/>
    </source>
</evidence>
<dbReference type="PANTHER" id="PTHR22427">
    <property type="entry name" value="GH15728P"/>
    <property type="match status" value="1"/>
</dbReference>
<feature type="compositionally biased region" description="Low complexity" evidence="1">
    <location>
        <begin position="1236"/>
        <end position="1250"/>
    </location>
</feature>
<dbReference type="Proteomes" id="UP000708208">
    <property type="component" value="Unassembled WGS sequence"/>
</dbReference>
<keyword evidence="4" id="KW-1185">Reference proteome</keyword>
<feature type="compositionally biased region" description="Low complexity" evidence="1">
    <location>
        <begin position="1"/>
        <end position="14"/>
    </location>
</feature>
<protein>
    <recommendedName>
        <fullName evidence="2">BTB domain-containing protein</fullName>
    </recommendedName>
</protein>
<feature type="compositionally biased region" description="Basic and acidic residues" evidence="1">
    <location>
        <begin position="196"/>
        <end position="209"/>
    </location>
</feature>
<reference evidence="3" key="1">
    <citation type="submission" date="2021-06" db="EMBL/GenBank/DDBJ databases">
        <authorList>
            <person name="Hodson N. C."/>
            <person name="Mongue J. A."/>
            <person name="Jaron S. K."/>
        </authorList>
    </citation>
    <scope>NUCLEOTIDE SEQUENCE</scope>
</reference>
<evidence type="ECO:0000256" key="1">
    <source>
        <dbReference type="SAM" id="MobiDB-lite"/>
    </source>
</evidence>
<feature type="compositionally biased region" description="Polar residues" evidence="1">
    <location>
        <begin position="1285"/>
        <end position="1324"/>
    </location>
</feature>
<dbReference type="PROSITE" id="PS50097">
    <property type="entry name" value="BTB"/>
    <property type="match status" value="1"/>
</dbReference>
<feature type="domain" description="BTB" evidence="2">
    <location>
        <begin position="725"/>
        <end position="792"/>
    </location>
</feature>
<dbReference type="SMART" id="SM00225">
    <property type="entry name" value="BTB"/>
    <property type="match status" value="1"/>
</dbReference>
<dbReference type="InterPro" id="IPR043225">
    <property type="entry name" value="BACK_BTBD8"/>
</dbReference>
<feature type="compositionally biased region" description="Low complexity" evidence="1">
    <location>
        <begin position="1357"/>
        <end position="1384"/>
    </location>
</feature>
<feature type="region of interest" description="Disordered" evidence="1">
    <location>
        <begin position="46"/>
        <end position="250"/>
    </location>
</feature>
<dbReference type="EMBL" id="CAJVCH010570286">
    <property type="protein sequence ID" value="CAG7834569.1"/>
    <property type="molecule type" value="Genomic_DNA"/>
</dbReference>
<accession>A0A8J2PVE1</accession>
<dbReference type="Pfam" id="PF00651">
    <property type="entry name" value="BTB"/>
    <property type="match status" value="1"/>
</dbReference>
<feature type="compositionally biased region" description="Basic and acidic residues" evidence="1">
    <location>
        <begin position="163"/>
        <end position="174"/>
    </location>
</feature>
<feature type="compositionally biased region" description="Polar residues" evidence="1">
    <location>
        <begin position="1217"/>
        <end position="1235"/>
    </location>
</feature>
<feature type="compositionally biased region" description="Polar residues" evidence="1">
    <location>
        <begin position="1251"/>
        <end position="1271"/>
    </location>
</feature>
<dbReference type="CDD" id="cd18490">
    <property type="entry name" value="BACK_BTBD8"/>
    <property type="match status" value="1"/>
</dbReference>
<dbReference type="Pfam" id="PF26017">
    <property type="entry name" value="BACK_BTBD8"/>
    <property type="match status" value="1"/>
</dbReference>
<feature type="compositionally biased region" description="Polar residues" evidence="1">
    <location>
        <begin position="1139"/>
        <end position="1167"/>
    </location>
</feature>
<feature type="region of interest" description="Disordered" evidence="1">
    <location>
        <begin position="264"/>
        <end position="284"/>
    </location>
</feature>
<sequence>MAFSTSFPSISSTSEPNIEMSSADPCQSGKKWSSVPVLTSAQIEVSEGEVDLDQDINQPEPISPKVVSRTSSSFDVSPPKTEPGESIPRNDSQSEQDSTERLRKHLVELEVVVNSGESPVISSDRPVVNSESPVVSSESQSQSKHHLESPISYPVSKQFPEIQTKEALFDRVRDPAQSPTNDSQPSKCDLISQLENRPKDTARDGKPDQIEPEMMSSFDNNGNPLDLEEEVKMESQPEEKVEKAAMSQSKLSNELALVIRSTDSEASIKASSDETSDDKTENPIKLGFRSNLQKSVEGFMEEPKYFINAAALSEDLDTYTMPSLESVGGFEENEESDKNDSNNRAMCLVTALNAVATDSVKLTNATNDISRDLPTILVKPRVPMSKSFPDIIQTTFVDDRCEFASKKLLKTDNFIQKEPSFNDLAADSLEELSVKPGAEFDRKKHDNNVQFDFKIDSKLKDIMDMSQSQSQIGILAEKPPEAWVIDFNSLSLDSEAFEDSDMSGSIKSSNPTSLAYFIDIDEKAAEAEKNQPAKSPEKKKIFSMFVDFGTAELEKQSQQQSNCSQPTIKPSRLPVHRNVMNVLKDGEISHPILSQQNNNLCSKGSSTNQVKKRTFQYPSPILQHKVAGEASRSPIGNPEGVETPDKAKEPREESPAAVMANNMEMSTTSNRSSLHVATDFDMAFSTSFISSMETSGLTADEVCSKGPCFKLGKDLLRMFQDGINTDVNICVNGRYLRAHKCILSSRSQYFAALFSGQLLEKAGNTITLDGFSYNVVQFAMCHIYSGTNEIPDSIDLLELATLTDLLGLEGLRENISQTIRVKFCHNFHRPCTGCISGVLECLPIALSYEMDELHRKMTKWICKHFVRIWPTKAFASLGDDLIEKCLRYSVNHLSVDNILDITLGCDQLLTTMPSVRWTEPIFSVVNQLSKSCIQFIGENFSQVLQSQRFLLFGKGQQWNISRIEGTFVEAMILMKPDEACLSHTALSRLIELGTETIDEVEWSTMFVDFLRMLAKEIERYLIANASKAVLSKYWEHLGQDVRKRICTSSFLGYDKAGNKIVKGSASTTGAKQANPGRLTPSERSSSISSIKSNSSTKLTARQLEHTKSLAHGFSQASYSTSGVSTAKIASVRPIQNVFSTATEAQPPTSLPKSSQNKTSNFRHPTQLSRRKTDEKEKSFSNSPRNSVASSSIASANRTPLNTLTPITPSKPGLGIVGSSNIATKGTRASSGKNAHTFTTVPTITTPPKSTFITNSARANSVSKPNLRQKNVSSTSTRSTTPRTPNLSQPSRYASTLGVSGTNRKSRGSISGSEKSEKPLQTVSSGDYKPRQARVTGVSAFVPTASSRERREKSMNKNTGGSTQTSSNSSSRKTSAKSSTRSTSANIDPMRDSIMSKSTIENDSGEPKIRTLAEIGRSSTFSKDEPTILGKLDQNHALSIDFS</sequence>
<dbReference type="InterPro" id="IPR000210">
    <property type="entry name" value="BTB/POZ_dom"/>
</dbReference>
<feature type="compositionally biased region" description="Polar residues" evidence="1">
    <location>
        <begin position="177"/>
        <end position="186"/>
    </location>
</feature>
<feature type="compositionally biased region" description="Polar residues" evidence="1">
    <location>
        <begin position="1197"/>
        <end position="1207"/>
    </location>
</feature>
<feature type="region of interest" description="Disordered" evidence="1">
    <location>
        <begin position="1"/>
        <end position="34"/>
    </location>
</feature>
<feature type="compositionally biased region" description="Basic and acidic residues" evidence="1">
    <location>
        <begin position="230"/>
        <end position="243"/>
    </location>
</feature>
<evidence type="ECO:0000313" key="3">
    <source>
        <dbReference type="EMBL" id="CAG7834569.1"/>
    </source>
</evidence>
<feature type="compositionally biased region" description="Basic and acidic residues" evidence="1">
    <location>
        <begin position="643"/>
        <end position="654"/>
    </location>
</feature>
<feature type="compositionally biased region" description="Low complexity" evidence="1">
    <location>
        <begin position="1179"/>
        <end position="1196"/>
    </location>
</feature>
<proteinExistence type="predicted"/>
<feature type="region of interest" description="Disordered" evidence="1">
    <location>
        <begin position="626"/>
        <end position="655"/>
    </location>
</feature>
<feature type="compositionally biased region" description="Low complexity" evidence="1">
    <location>
        <begin position="1272"/>
        <end position="1284"/>
    </location>
</feature>